<evidence type="ECO:0000256" key="3">
    <source>
        <dbReference type="SAM" id="Phobius"/>
    </source>
</evidence>
<dbReference type="AlphaFoldDB" id="A0A2N3Y207"/>
<comment type="caution">
    <text evidence="5">The sequence shown here is derived from an EMBL/GenBank/DDBJ whole genome shotgun (WGS) entry which is preliminary data.</text>
</comment>
<sequence length="375" mass="40114">MRCGAVERGLGRTAVGSLLAQRNRAADLVVQSYSGADSCVMAKSTRIALLSVAVAVISVLGFVAPSQAAPPGRIDPRPSTAELARKLDELQRRSHGAIEVSAIGKSNQGRPVWSARVGDGPLRVLYVTQQHGDEPLGTVAALEFLREAGVGQSRYQRWLRSQVTVDIVVRANPDGHELNWRYNYAPDAAPEYGEAGKGYDINRYHDPAVAPENNPATEAGLIQRHYAEFQPQIVVDYHMQGRYVDGGGREITASLMWPTNRGVTPSNLELAKQVSVVAQRSMTEGGANVSQYPGGDYQGIARNAYGLRGSVLIELSDMGSQHEQAQIDSALRSMSAIARSAADGSLRMINPAEADAIPPRGEPVPQAAAAGTHSD</sequence>
<dbReference type="SMART" id="SM00631">
    <property type="entry name" value="Zn_pept"/>
    <property type="match status" value="1"/>
</dbReference>
<organism evidence="5 6">
    <name type="scientific">Saccharopolyspora spinosa</name>
    <dbReference type="NCBI Taxonomy" id="60894"/>
    <lineage>
        <taxon>Bacteria</taxon>
        <taxon>Bacillati</taxon>
        <taxon>Actinomycetota</taxon>
        <taxon>Actinomycetes</taxon>
        <taxon>Pseudonocardiales</taxon>
        <taxon>Pseudonocardiaceae</taxon>
        <taxon>Saccharopolyspora</taxon>
    </lineage>
</organism>
<evidence type="ECO:0000313" key="6">
    <source>
        <dbReference type="Proteomes" id="UP000233786"/>
    </source>
</evidence>
<keyword evidence="3" id="KW-0472">Membrane</keyword>
<dbReference type="GO" id="GO:0006508">
    <property type="term" value="P:proteolysis"/>
    <property type="evidence" value="ECO:0007669"/>
    <property type="project" value="InterPro"/>
</dbReference>
<reference evidence="5" key="1">
    <citation type="submission" date="2017-12" db="EMBL/GenBank/DDBJ databases">
        <title>Sequencing the genomes of 1000 Actinobacteria strains.</title>
        <authorList>
            <person name="Klenk H.-P."/>
        </authorList>
    </citation>
    <scope>NUCLEOTIDE SEQUENCE [LARGE SCALE GENOMIC DNA]</scope>
    <source>
        <strain evidence="5">DSM 44228</strain>
    </source>
</reference>
<evidence type="ECO:0000256" key="2">
    <source>
        <dbReference type="SAM" id="MobiDB-lite"/>
    </source>
</evidence>
<dbReference type="Gene3D" id="3.40.630.10">
    <property type="entry name" value="Zn peptidases"/>
    <property type="match status" value="1"/>
</dbReference>
<comment type="similarity">
    <text evidence="1">Belongs to the peptidase M14 family.</text>
</comment>
<evidence type="ECO:0000259" key="4">
    <source>
        <dbReference type="PROSITE" id="PS52035"/>
    </source>
</evidence>
<evidence type="ECO:0000256" key="1">
    <source>
        <dbReference type="PROSITE-ProRule" id="PRU01379"/>
    </source>
</evidence>
<accession>A0A2N3Y207</accession>
<dbReference type="GO" id="GO:0008270">
    <property type="term" value="F:zinc ion binding"/>
    <property type="evidence" value="ECO:0007669"/>
    <property type="project" value="InterPro"/>
</dbReference>
<feature type="active site" description="Proton donor/acceptor" evidence="1">
    <location>
        <position position="314"/>
    </location>
</feature>
<evidence type="ECO:0000313" key="5">
    <source>
        <dbReference type="EMBL" id="PKW16930.1"/>
    </source>
</evidence>
<keyword evidence="5" id="KW-0645">Protease</keyword>
<dbReference type="GO" id="GO:0004181">
    <property type="term" value="F:metallocarboxypeptidase activity"/>
    <property type="evidence" value="ECO:0007669"/>
    <property type="project" value="InterPro"/>
</dbReference>
<dbReference type="Proteomes" id="UP000233786">
    <property type="component" value="Unassembled WGS sequence"/>
</dbReference>
<keyword evidence="3" id="KW-1133">Transmembrane helix</keyword>
<dbReference type="EMBL" id="PJNB01000001">
    <property type="protein sequence ID" value="PKW16930.1"/>
    <property type="molecule type" value="Genomic_DNA"/>
</dbReference>
<dbReference type="Pfam" id="PF00246">
    <property type="entry name" value="Peptidase_M14"/>
    <property type="match status" value="1"/>
</dbReference>
<dbReference type="InterPro" id="IPR000834">
    <property type="entry name" value="Peptidase_M14"/>
</dbReference>
<keyword evidence="5" id="KW-0121">Carboxypeptidase</keyword>
<keyword evidence="5" id="KW-0378">Hydrolase</keyword>
<gene>
    <name evidence="5" type="ORF">A8926_4838</name>
</gene>
<dbReference type="PROSITE" id="PS52035">
    <property type="entry name" value="PEPTIDASE_M14"/>
    <property type="match status" value="1"/>
</dbReference>
<protein>
    <submittedName>
        <fullName evidence="5">Zinc carboxypeptidase</fullName>
    </submittedName>
</protein>
<name>A0A2N3Y207_SACSN</name>
<dbReference type="STRING" id="994479.GCA_000194155_01596"/>
<feature type="region of interest" description="Disordered" evidence="2">
    <location>
        <begin position="354"/>
        <end position="375"/>
    </location>
</feature>
<feature type="domain" description="Peptidase M14" evidence="4">
    <location>
        <begin position="75"/>
        <end position="341"/>
    </location>
</feature>
<keyword evidence="3" id="KW-0812">Transmembrane</keyword>
<dbReference type="SUPFAM" id="SSF53187">
    <property type="entry name" value="Zn-dependent exopeptidases"/>
    <property type="match status" value="1"/>
</dbReference>
<feature type="transmembrane region" description="Helical" evidence="3">
    <location>
        <begin position="47"/>
        <end position="64"/>
    </location>
</feature>
<proteinExistence type="inferred from homology"/>
<keyword evidence="6" id="KW-1185">Reference proteome</keyword>